<evidence type="ECO:0000313" key="2">
    <source>
        <dbReference type="EMBL" id="VFK14448.1"/>
    </source>
</evidence>
<reference evidence="2" key="1">
    <citation type="submission" date="2019-02" db="EMBL/GenBank/DDBJ databases">
        <authorList>
            <person name="Gruber-Vodicka R. H."/>
            <person name="Seah K. B. B."/>
        </authorList>
    </citation>
    <scope>NUCLEOTIDE SEQUENCE</scope>
    <source>
        <strain evidence="2">BECK_BY7</strain>
    </source>
</reference>
<accession>A0A450WBS5</accession>
<feature type="region of interest" description="Disordered" evidence="1">
    <location>
        <begin position="57"/>
        <end position="87"/>
    </location>
</feature>
<dbReference type="Gene3D" id="3.40.50.450">
    <property type="match status" value="1"/>
</dbReference>
<proteinExistence type="predicted"/>
<name>A0A450WBS5_9GAMM</name>
<sequence>MPILQDLWCCRMEGRRLQRIISGGQTGVDQGALRAARRSGKEIGGWCPPGRFCEAGRIPPEFPLRETPRDRSRDAPEVPRSQRTEWSVRDSDATLVLLPGGRQGLDSASNSNSNSNSDPGTSWTIACAARLRRALLVMDPDEKGAEGRIISWLRGVAPRTLHVAGPSEGSCPGIGARTYRLMWRVLQGLGD</sequence>
<gene>
    <name evidence="2" type="ORF">BECKLFY1418C_GA0070996_100845</name>
</gene>
<feature type="region of interest" description="Disordered" evidence="1">
    <location>
        <begin position="99"/>
        <end position="121"/>
    </location>
</feature>
<organism evidence="2">
    <name type="scientific">Candidatus Kentrum sp. LFY</name>
    <dbReference type="NCBI Taxonomy" id="2126342"/>
    <lineage>
        <taxon>Bacteria</taxon>
        <taxon>Pseudomonadati</taxon>
        <taxon>Pseudomonadota</taxon>
        <taxon>Gammaproteobacteria</taxon>
        <taxon>Candidatus Kentrum</taxon>
    </lineage>
</organism>
<protein>
    <submittedName>
        <fullName evidence="2">Molybdenum carrier</fullName>
    </submittedName>
</protein>
<feature type="compositionally biased region" description="Low complexity" evidence="1">
    <location>
        <begin position="107"/>
        <end position="117"/>
    </location>
</feature>
<feature type="compositionally biased region" description="Basic and acidic residues" evidence="1">
    <location>
        <begin position="63"/>
        <end position="87"/>
    </location>
</feature>
<dbReference type="Pfam" id="PF12694">
    <property type="entry name" value="cpYpsA"/>
    <property type="match status" value="1"/>
</dbReference>
<dbReference type="AlphaFoldDB" id="A0A450WBS5"/>
<evidence type="ECO:0000256" key="1">
    <source>
        <dbReference type="SAM" id="MobiDB-lite"/>
    </source>
</evidence>
<dbReference type="InterPro" id="IPR024755">
    <property type="entry name" value="cpYpsA"/>
</dbReference>
<dbReference type="EMBL" id="CAADFN010000008">
    <property type="protein sequence ID" value="VFK14448.1"/>
    <property type="molecule type" value="Genomic_DNA"/>
</dbReference>